<keyword evidence="6 9" id="KW-1133">Transmembrane helix</keyword>
<dbReference type="AlphaFoldDB" id="A0A0F6W8E1"/>
<dbReference type="RefSeq" id="WP_053236937.1">
    <property type="nucleotide sequence ID" value="NZ_CP011125.1"/>
</dbReference>
<keyword evidence="7 9" id="KW-0472">Membrane</keyword>
<sequence>MAGAAPSAKPAPFLKPLDLIDRGILLAESSLSVVIVLVMVTLGVASAIGSIFGIQHPILRAAGDVLMHGTVWAAFLGASFATRGRKHLAIDALGRLLPDRARRVVVAIASTFGAVVAFGLGLGVYESLVEQAHTTDEQVRSFASSGILDAAVDRSYEFQFMIPAGFALIAIRLLLHGFHELLAAASGKVAPSQPVPPAPAADESVPHEEPDGTPSEAGDPLRVSPIAQAGPIEIGIAIAILLVPIVLSLGTSTFVPVLLGSLASAAMLGIPLALRVRKTGSAKATAPLPEEYATIDGPVPPLVAAAGVLATLALSYFGILNIENVSITMGVAFFAVVALMGAPLFTFLGGLALFLWLHGSETVPVTPLANAVEDVLGNHFARMSVLPTIPIFTVAGYLMSESKTPQRLVRVARALLGSLPGGLAVVCVLASAGFTVFSGASGITIVAIGGLLFPALLKDRYPEKFSLGLVTSGGALGITFFPCLPLLVYGIVAGLQEMPPGVERVQLNKMILAGILPGVLVLVLMMAYSMVVGVIRKVPRSSFDAKEAGAALWEAKWELALPIVVIVGLVAAGPLGAAAFTAFYVFVIEVFVYKDLSLGKDIPRIIPDSMVLVGAIFVKLCAATVLTFYFVQAQTADALFEALTCGEPAQAYLAEHSDVMFQCREAVDALARQGQSAGGLIDSPLTFLIALNVFLLIVGMLMDIFSAIVVIVPLIMGIAMHFGINPYHLGIVFLINLEIGYLMPPMGLNLFIAGFRFGRPVPDLYPVVLPFIGVFAAALMITTYVPSLSLAMLGEEAEMHPATPEVAPTTDDGGGGGEPAGGEAPAGGGEDCEVPREGESFEDFDARCSGAGAGGEGAPAEQADCDLPRENESFEEFEARCNAAEGAAAPAEGEGAAPAEGATPPDCDLPRPDESFEAFQARCGAM</sequence>
<evidence type="ECO:0000256" key="3">
    <source>
        <dbReference type="ARBA" id="ARBA00022475"/>
    </source>
</evidence>
<evidence type="ECO:0000256" key="9">
    <source>
        <dbReference type="SAM" id="Phobius"/>
    </source>
</evidence>
<evidence type="ECO:0000259" key="10">
    <source>
        <dbReference type="Pfam" id="PF04290"/>
    </source>
</evidence>
<dbReference type="Proteomes" id="UP000034883">
    <property type="component" value="Chromosome"/>
</dbReference>
<feature type="region of interest" description="Disordered" evidence="8">
    <location>
        <begin position="193"/>
        <end position="222"/>
    </location>
</feature>
<gene>
    <name evidence="12" type="ORF">DB32_007082</name>
</gene>
<reference evidence="12 13" key="1">
    <citation type="submission" date="2015-03" db="EMBL/GenBank/DDBJ databases">
        <title>Genome assembly of Sandaracinus amylolyticus DSM 53668.</title>
        <authorList>
            <person name="Sharma G."/>
            <person name="Subramanian S."/>
        </authorList>
    </citation>
    <scope>NUCLEOTIDE SEQUENCE [LARGE SCALE GENOMIC DNA]</scope>
    <source>
        <strain evidence="12 13">DSM 53668</strain>
    </source>
</reference>
<feature type="transmembrane region" description="Helical" evidence="9">
    <location>
        <begin position="65"/>
        <end position="83"/>
    </location>
</feature>
<proteinExistence type="predicted"/>
<dbReference type="KEGG" id="samy:DB32_007082"/>
<dbReference type="GO" id="GO:0005886">
    <property type="term" value="C:plasma membrane"/>
    <property type="evidence" value="ECO:0007669"/>
    <property type="project" value="UniProtKB-SubCell"/>
</dbReference>
<feature type="transmembrane region" description="Helical" evidence="9">
    <location>
        <begin position="764"/>
        <end position="785"/>
    </location>
</feature>
<feature type="transmembrane region" description="Helical" evidence="9">
    <location>
        <begin position="469"/>
        <end position="491"/>
    </location>
</feature>
<feature type="transmembrane region" description="Helical" evidence="9">
    <location>
        <begin position="727"/>
        <end position="744"/>
    </location>
</feature>
<organism evidence="12 13">
    <name type="scientific">Sandaracinus amylolyticus</name>
    <dbReference type="NCBI Taxonomy" id="927083"/>
    <lineage>
        <taxon>Bacteria</taxon>
        <taxon>Pseudomonadati</taxon>
        <taxon>Myxococcota</taxon>
        <taxon>Polyangia</taxon>
        <taxon>Polyangiales</taxon>
        <taxon>Sandaracinaceae</taxon>
        <taxon>Sandaracinus</taxon>
    </lineage>
</organism>
<evidence type="ECO:0000256" key="6">
    <source>
        <dbReference type="ARBA" id="ARBA00022989"/>
    </source>
</evidence>
<feature type="transmembrane region" description="Helical" evidence="9">
    <location>
        <begin position="511"/>
        <end position="535"/>
    </location>
</feature>
<dbReference type="InterPro" id="IPR010656">
    <property type="entry name" value="DctM"/>
</dbReference>
<dbReference type="STRING" id="927083.DB32_007082"/>
<comment type="subcellular location">
    <subcellularLocation>
        <location evidence="1">Cell inner membrane</location>
        <topology evidence="1">Multi-pass membrane protein</topology>
    </subcellularLocation>
</comment>
<keyword evidence="5 9" id="KW-0812">Transmembrane</keyword>
<feature type="region of interest" description="Disordered" evidence="8">
    <location>
        <begin position="799"/>
        <end position="836"/>
    </location>
</feature>
<feature type="transmembrane region" description="Helical" evidence="9">
    <location>
        <begin position="687"/>
        <end position="715"/>
    </location>
</feature>
<keyword evidence="13" id="KW-1185">Reference proteome</keyword>
<dbReference type="InterPro" id="IPR055348">
    <property type="entry name" value="DctQ"/>
</dbReference>
<evidence type="ECO:0000256" key="1">
    <source>
        <dbReference type="ARBA" id="ARBA00004429"/>
    </source>
</evidence>
<feature type="transmembrane region" description="Helical" evidence="9">
    <location>
        <begin position="299"/>
        <end position="319"/>
    </location>
</feature>
<dbReference type="GO" id="GO:0022857">
    <property type="term" value="F:transmembrane transporter activity"/>
    <property type="evidence" value="ECO:0007669"/>
    <property type="project" value="TreeGrafter"/>
</dbReference>
<feature type="compositionally biased region" description="Gly residues" evidence="8">
    <location>
        <begin position="812"/>
        <end position="829"/>
    </location>
</feature>
<protein>
    <submittedName>
        <fullName evidence="12">TRAP-type C4-dicarboxylate transport system, large permease component</fullName>
    </submittedName>
</protein>
<feature type="compositionally biased region" description="Low complexity" evidence="8">
    <location>
        <begin position="884"/>
        <end position="905"/>
    </location>
</feature>
<keyword evidence="2" id="KW-0813">Transport</keyword>
<accession>A0A0F6W8E1</accession>
<dbReference type="PANTHER" id="PTHR33362">
    <property type="entry name" value="SIALIC ACID TRAP TRANSPORTER PERMEASE PROTEIN SIAT-RELATED"/>
    <property type="match status" value="1"/>
</dbReference>
<evidence type="ECO:0000256" key="4">
    <source>
        <dbReference type="ARBA" id="ARBA00022519"/>
    </source>
</evidence>
<feature type="transmembrane region" description="Helical" evidence="9">
    <location>
        <begin position="31"/>
        <end position="53"/>
    </location>
</feature>
<dbReference type="EMBL" id="CP011125">
    <property type="protein sequence ID" value="AKF09933.1"/>
    <property type="molecule type" value="Genomic_DNA"/>
</dbReference>
<keyword evidence="4" id="KW-0997">Cell inner membrane</keyword>
<feature type="transmembrane region" description="Helical" evidence="9">
    <location>
        <begin position="331"/>
        <end position="359"/>
    </location>
</feature>
<feature type="transmembrane region" description="Helical" evidence="9">
    <location>
        <begin position="234"/>
        <end position="259"/>
    </location>
</feature>
<evidence type="ECO:0000313" key="12">
    <source>
        <dbReference type="EMBL" id="AKF09933.1"/>
    </source>
</evidence>
<feature type="domain" description="TRAP C4-dicarboxylate transport system permease DctM subunit" evidence="11">
    <location>
        <begin position="332"/>
        <end position="787"/>
    </location>
</feature>
<dbReference type="Pfam" id="PF06808">
    <property type="entry name" value="DctM"/>
    <property type="match status" value="1"/>
</dbReference>
<evidence type="ECO:0000256" key="7">
    <source>
        <dbReference type="ARBA" id="ARBA00023136"/>
    </source>
</evidence>
<feature type="transmembrane region" description="Helical" evidence="9">
    <location>
        <begin position="411"/>
        <end position="431"/>
    </location>
</feature>
<feature type="transmembrane region" description="Helical" evidence="9">
    <location>
        <begin position="610"/>
        <end position="631"/>
    </location>
</feature>
<feature type="transmembrane region" description="Helical" evidence="9">
    <location>
        <begin position="104"/>
        <end position="125"/>
    </location>
</feature>
<feature type="transmembrane region" description="Helical" evidence="9">
    <location>
        <begin position="379"/>
        <end position="399"/>
    </location>
</feature>
<dbReference type="PANTHER" id="PTHR33362:SF5">
    <property type="entry name" value="C4-DICARBOXYLATE TRAP TRANSPORTER LARGE PERMEASE PROTEIN DCTM"/>
    <property type="match status" value="1"/>
</dbReference>
<name>A0A0F6W8E1_9BACT</name>
<dbReference type="InterPro" id="IPR004681">
    <property type="entry name" value="TRAP_DctM"/>
</dbReference>
<dbReference type="OrthoDB" id="9790209at2"/>
<evidence type="ECO:0000313" key="13">
    <source>
        <dbReference type="Proteomes" id="UP000034883"/>
    </source>
</evidence>
<dbReference type="Pfam" id="PF04290">
    <property type="entry name" value="DctQ"/>
    <property type="match status" value="1"/>
</dbReference>
<evidence type="ECO:0000256" key="5">
    <source>
        <dbReference type="ARBA" id="ARBA00022692"/>
    </source>
</evidence>
<evidence type="ECO:0000259" key="11">
    <source>
        <dbReference type="Pfam" id="PF06808"/>
    </source>
</evidence>
<feature type="transmembrane region" description="Helical" evidence="9">
    <location>
        <begin position="437"/>
        <end position="457"/>
    </location>
</feature>
<evidence type="ECO:0000256" key="8">
    <source>
        <dbReference type="SAM" id="MobiDB-lite"/>
    </source>
</evidence>
<feature type="domain" description="Tripartite ATP-independent periplasmic transporters DctQ component" evidence="10">
    <location>
        <begin position="55"/>
        <end position="176"/>
    </location>
</feature>
<evidence type="ECO:0000256" key="2">
    <source>
        <dbReference type="ARBA" id="ARBA00022448"/>
    </source>
</evidence>
<keyword evidence="3" id="KW-1003">Cell membrane</keyword>
<feature type="region of interest" description="Disordered" evidence="8">
    <location>
        <begin position="884"/>
        <end position="914"/>
    </location>
</feature>